<organism evidence="2 3">
    <name type="scientific">Enterocloster clostridioformis</name>
    <dbReference type="NCBI Taxonomy" id="1531"/>
    <lineage>
        <taxon>Bacteria</taxon>
        <taxon>Bacillati</taxon>
        <taxon>Bacillota</taxon>
        <taxon>Clostridia</taxon>
        <taxon>Lachnospirales</taxon>
        <taxon>Lachnospiraceae</taxon>
        <taxon>Enterocloster</taxon>
    </lineage>
</organism>
<dbReference type="AlphaFoldDB" id="A0A829VSQ6"/>
<feature type="transmembrane region" description="Helical" evidence="1">
    <location>
        <begin position="6"/>
        <end position="22"/>
    </location>
</feature>
<feature type="transmembrane region" description="Helical" evidence="1">
    <location>
        <begin position="34"/>
        <end position="52"/>
    </location>
</feature>
<reference evidence="2 3" key="1">
    <citation type="submission" date="2019-06" db="EMBL/GenBank/DDBJ databases">
        <title>Draft genome sequence of [Clostridium] clostridioforme NBRC 113352.</title>
        <authorList>
            <person name="Miura T."/>
            <person name="Furukawa M."/>
            <person name="Shimamura M."/>
            <person name="Ohyama Y."/>
            <person name="Yamazoe A."/>
            <person name="Kawasaki H."/>
        </authorList>
    </citation>
    <scope>NUCLEOTIDE SEQUENCE [LARGE SCALE GENOMIC DNA]</scope>
    <source>
        <strain evidence="2 3">NBRC 113352</strain>
    </source>
</reference>
<gene>
    <name evidence="2" type="ORF">Ccl03g_10520</name>
</gene>
<evidence type="ECO:0000313" key="2">
    <source>
        <dbReference type="EMBL" id="GEA35339.1"/>
    </source>
</evidence>
<evidence type="ECO:0000313" key="3">
    <source>
        <dbReference type="Proteomes" id="UP000315200"/>
    </source>
</evidence>
<accession>A0A829VSQ6</accession>
<evidence type="ECO:0000256" key="1">
    <source>
        <dbReference type="SAM" id="Phobius"/>
    </source>
</evidence>
<dbReference type="EMBL" id="BJLB01000001">
    <property type="protein sequence ID" value="GEA35339.1"/>
    <property type="molecule type" value="Genomic_DNA"/>
</dbReference>
<sequence>MGALLIIFMFTLQYIFMVLHLFKHLESIWKPAPLYLIILTVWGVIRMGTIIYEDEKGL</sequence>
<keyword evidence="1" id="KW-0472">Membrane</keyword>
<protein>
    <submittedName>
        <fullName evidence="2">Uncharacterized protein</fullName>
    </submittedName>
</protein>
<keyword evidence="1" id="KW-1133">Transmembrane helix</keyword>
<proteinExistence type="predicted"/>
<dbReference type="Proteomes" id="UP000315200">
    <property type="component" value="Unassembled WGS sequence"/>
</dbReference>
<name>A0A829VSQ6_9FIRM</name>
<keyword evidence="1" id="KW-0812">Transmembrane</keyword>
<comment type="caution">
    <text evidence="2">The sequence shown here is derived from an EMBL/GenBank/DDBJ whole genome shotgun (WGS) entry which is preliminary data.</text>
</comment>